<dbReference type="EMBL" id="BLXY01000004">
    <property type="protein sequence ID" value="GFO64524.1"/>
    <property type="molecule type" value="Genomic_DNA"/>
</dbReference>
<keyword evidence="5" id="KW-1185">Reference proteome</keyword>
<evidence type="ECO:0000256" key="1">
    <source>
        <dbReference type="SAM" id="SignalP"/>
    </source>
</evidence>
<reference evidence="2" key="2">
    <citation type="journal article" date="2021" name="Int. J. Syst. Evol. Microbiol.">
        <title>Geomonas silvestris sp. nov., Geomonas paludis sp. nov. and Geomonas limicola sp. nov., isolated from terrestrial environments, and emended description of the genus Geomonas.</title>
        <authorList>
            <person name="Itoh H."/>
            <person name="Xu Z."/>
            <person name="Masuda Y."/>
            <person name="Ushijima N."/>
            <person name="Hayakawa C."/>
            <person name="Shiratori Y."/>
            <person name="Senoo K."/>
        </authorList>
    </citation>
    <scope>NUCLEOTIDE SEQUENCE</scope>
    <source>
        <strain evidence="2">Red736</strain>
    </source>
</reference>
<evidence type="ECO:0000313" key="3">
    <source>
        <dbReference type="EMBL" id="UPU35018.1"/>
    </source>
</evidence>
<proteinExistence type="predicted"/>
<protein>
    <recommendedName>
        <fullName evidence="6">VanZ-like domain-containing protein</fullName>
    </recommendedName>
</protein>
<gene>
    <name evidence="2" type="ORF">GMPD_24430</name>
    <name evidence="3" type="ORF">M1B72_16400</name>
</gene>
<name>A0A6V8MXG7_9BACT</name>
<feature type="signal peptide" evidence="1">
    <location>
        <begin position="1"/>
        <end position="18"/>
    </location>
</feature>
<dbReference type="Proteomes" id="UP000831485">
    <property type="component" value="Chromosome"/>
</dbReference>
<dbReference type="EMBL" id="CP096574">
    <property type="protein sequence ID" value="UPU35018.1"/>
    <property type="molecule type" value="Genomic_DNA"/>
</dbReference>
<feature type="chain" id="PRO_5028458216" description="VanZ-like domain-containing protein" evidence="1">
    <location>
        <begin position="19"/>
        <end position="119"/>
    </location>
</feature>
<accession>A0A6V8MXG7</accession>
<reference evidence="4" key="1">
    <citation type="submission" date="2020-06" db="EMBL/GenBank/DDBJ databases">
        <title>Draft genomic sequecing of Geomonas sp. Red736.</title>
        <authorList>
            <person name="Itoh H."/>
            <person name="Xu Z.X."/>
            <person name="Ushijima N."/>
            <person name="Masuda Y."/>
            <person name="Shiratori Y."/>
            <person name="Senoo K."/>
        </authorList>
    </citation>
    <scope>NUCLEOTIDE SEQUENCE [LARGE SCALE GENOMIC DNA]</scope>
    <source>
        <strain evidence="4">Red736</strain>
    </source>
</reference>
<evidence type="ECO:0000313" key="2">
    <source>
        <dbReference type="EMBL" id="GFO64524.1"/>
    </source>
</evidence>
<sequence length="119" mass="12636">MKTAIALLALLFALPAHAIDKDKISHFSGGAVLGLVSDTVLYHATDLERPKRMVAATALAMIPGFAIEVADEFTGTHFGWYDLLADGLGAATGMVAGELINGKLWVKASARQVQLTGRW</sequence>
<dbReference type="AlphaFoldDB" id="A0A6V8MXG7"/>
<keyword evidence="1" id="KW-0732">Signal</keyword>
<reference evidence="3" key="3">
    <citation type="submission" date="2022-04" db="EMBL/GenBank/DDBJ databases">
        <authorList>
            <person name="Liu G."/>
        </authorList>
    </citation>
    <scope>NUCLEOTIDE SEQUENCE</scope>
    <source>
        <strain evidence="3">RG22</strain>
    </source>
</reference>
<dbReference type="RefSeq" id="WP_183347700.1">
    <property type="nucleotide sequence ID" value="NZ_BLXY01000004.1"/>
</dbReference>
<evidence type="ECO:0000313" key="4">
    <source>
        <dbReference type="Proteomes" id="UP000568888"/>
    </source>
</evidence>
<dbReference type="Proteomes" id="UP000568888">
    <property type="component" value="Unassembled WGS sequence"/>
</dbReference>
<organism evidence="2 4">
    <name type="scientific">Geomonas paludis</name>
    <dbReference type="NCBI Taxonomy" id="2740185"/>
    <lineage>
        <taxon>Bacteria</taxon>
        <taxon>Pseudomonadati</taxon>
        <taxon>Thermodesulfobacteriota</taxon>
        <taxon>Desulfuromonadia</taxon>
        <taxon>Geobacterales</taxon>
        <taxon>Geobacteraceae</taxon>
        <taxon>Geomonas</taxon>
    </lineage>
</organism>
<evidence type="ECO:0000313" key="5">
    <source>
        <dbReference type="Proteomes" id="UP000831485"/>
    </source>
</evidence>
<evidence type="ECO:0008006" key="6">
    <source>
        <dbReference type="Google" id="ProtNLM"/>
    </source>
</evidence>